<reference evidence="2 3" key="1">
    <citation type="submission" date="2017-07" db="EMBL/GenBank/DDBJ databases">
        <title>Sandarakinorhabdus cyanobacteriorum sp. nov., a novel bacterium isolated from cyanobacterial aggregates in a eutrophic lake.</title>
        <authorList>
            <person name="Cai H."/>
        </authorList>
    </citation>
    <scope>NUCLEOTIDE SEQUENCE [LARGE SCALE GENOMIC DNA]</scope>
    <source>
        <strain evidence="2 3">TH057</strain>
    </source>
</reference>
<accession>A0A255YNF3</accession>
<dbReference type="Proteomes" id="UP000216991">
    <property type="component" value="Unassembled WGS sequence"/>
</dbReference>
<name>A0A255YNF3_9SPHN</name>
<keyword evidence="3" id="KW-1185">Reference proteome</keyword>
<evidence type="ECO:0000256" key="1">
    <source>
        <dbReference type="SAM" id="MobiDB-lite"/>
    </source>
</evidence>
<protein>
    <submittedName>
        <fullName evidence="2">Uncharacterized protein</fullName>
    </submittedName>
</protein>
<organism evidence="2 3">
    <name type="scientific">Sandarakinorhabdus cyanobacteriorum</name>
    <dbReference type="NCBI Taxonomy" id="1981098"/>
    <lineage>
        <taxon>Bacteria</taxon>
        <taxon>Pseudomonadati</taxon>
        <taxon>Pseudomonadota</taxon>
        <taxon>Alphaproteobacteria</taxon>
        <taxon>Sphingomonadales</taxon>
        <taxon>Sphingosinicellaceae</taxon>
        <taxon>Sandarakinorhabdus</taxon>
    </lineage>
</organism>
<dbReference type="AlphaFoldDB" id="A0A255YNF3"/>
<evidence type="ECO:0000313" key="3">
    <source>
        <dbReference type="Proteomes" id="UP000216991"/>
    </source>
</evidence>
<feature type="compositionally biased region" description="Low complexity" evidence="1">
    <location>
        <begin position="1"/>
        <end position="18"/>
    </location>
</feature>
<evidence type="ECO:0000313" key="2">
    <source>
        <dbReference type="EMBL" id="OYQ30776.1"/>
    </source>
</evidence>
<dbReference type="EMBL" id="NOXT01000099">
    <property type="protein sequence ID" value="OYQ30776.1"/>
    <property type="molecule type" value="Genomic_DNA"/>
</dbReference>
<proteinExistence type="predicted"/>
<comment type="caution">
    <text evidence="2">The sequence shown here is derived from an EMBL/GenBank/DDBJ whole genome shotgun (WGS) entry which is preliminary data.</text>
</comment>
<gene>
    <name evidence="2" type="ORF">CHU93_06350</name>
</gene>
<feature type="region of interest" description="Disordered" evidence="1">
    <location>
        <begin position="1"/>
        <end position="22"/>
    </location>
</feature>
<sequence length="129" mass="12791">MNSASAASSTCSNRNSASVCAPPTNSRAAIAARAVSAAAGARIARTCACNSACSTRYRGHTSARTPVLQSSHTRTASGCSTAMSAVCRASTVNASATPTPGRAAWASIARIASATAASTAATRSARVRK</sequence>